<keyword evidence="3" id="KW-1185">Reference proteome</keyword>
<dbReference type="PANTHER" id="PTHR43682:SF1">
    <property type="entry name" value="LACTATE UTILIZATION PROTEIN C"/>
    <property type="match status" value="1"/>
</dbReference>
<organism evidence="2 3">
    <name type="scientific">Desulfosporosinus metallidurans</name>
    <dbReference type="NCBI Taxonomy" id="1888891"/>
    <lineage>
        <taxon>Bacteria</taxon>
        <taxon>Bacillati</taxon>
        <taxon>Bacillota</taxon>
        <taxon>Clostridia</taxon>
        <taxon>Eubacteriales</taxon>
        <taxon>Desulfitobacteriaceae</taxon>
        <taxon>Desulfosporosinus</taxon>
    </lineage>
</organism>
<dbReference type="SUPFAM" id="SSF100950">
    <property type="entry name" value="NagB/RpiA/CoA transferase-like"/>
    <property type="match status" value="1"/>
</dbReference>
<comment type="caution">
    <text evidence="2">The sequence shown here is derived from an EMBL/GenBank/DDBJ whole genome shotgun (WGS) entry which is preliminary data.</text>
</comment>
<reference evidence="2 3" key="1">
    <citation type="submission" date="2016-09" db="EMBL/GenBank/DDBJ databases">
        <title>Complete genome of Desulfosporosinus sp. OL.</title>
        <authorList>
            <person name="Mardanov A."/>
            <person name="Beletsky A."/>
            <person name="Panova A."/>
            <person name="Karnachuk O."/>
            <person name="Ravin N."/>
        </authorList>
    </citation>
    <scope>NUCLEOTIDE SEQUENCE [LARGE SCALE GENOMIC DNA]</scope>
    <source>
        <strain evidence="2 3">OL</strain>
    </source>
</reference>
<dbReference type="InterPro" id="IPR037171">
    <property type="entry name" value="NagB/RpiA_transferase-like"/>
</dbReference>
<proteinExistence type="predicted"/>
<name>A0A1Q8QQU8_9FIRM</name>
<evidence type="ECO:0000313" key="3">
    <source>
        <dbReference type="Proteomes" id="UP000186102"/>
    </source>
</evidence>
<dbReference type="AlphaFoldDB" id="A0A1Q8QQU8"/>
<evidence type="ECO:0000313" key="2">
    <source>
        <dbReference type="EMBL" id="OLN29715.1"/>
    </source>
</evidence>
<feature type="domain" description="LUD" evidence="1">
    <location>
        <begin position="46"/>
        <end position="225"/>
    </location>
</feature>
<dbReference type="InterPro" id="IPR024185">
    <property type="entry name" value="FTHF_cligase-like_sf"/>
</dbReference>
<dbReference type="Gene3D" id="3.40.50.10420">
    <property type="entry name" value="NagB/RpiA/CoA transferase-like"/>
    <property type="match status" value="1"/>
</dbReference>
<dbReference type="Proteomes" id="UP000186102">
    <property type="component" value="Unassembled WGS sequence"/>
</dbReference>
<dbReference type="STRING" id="1888891.DSOL_3421"/>
<sequence length="227" mass="24835">MTHANDFISQVAQKLGRSTPTATPEPVPIQIPQYRLSDLGERTAVFLHNWQALGGKGAIVKTEDETIHCLKEWFGDLELNWLNQKSIVAWDMLPSLAESAFSTLNWPLVRYTHAALDPRERHAIAAQAELGITGADWGIALSGTVVINSNPQRGRAVSLLPPRHLTFIEASKLRDNLGEVLEEVSASESQPSAIELITGPSRTSDIEMDLSIGVHGPVDVYVVVVED</sequence>
<dbReference type="InterPro" id="IPR003741">
    <property type="entry name" value="LUD_dom"/>
</dbReference>
<dbReference type="Pfam" id="PF02589">
    <property type="entry name" value="LUD_dom"/>
    <property type="match status" value="1"/>
</dbReference>
<evidence type="ECO:0000259" key="1">
    <source>
        <dbReference type="Pfam" id="PF02589"/>
    </source>
</evidence>
<protein>
    <recommendedName>
        <fullName evidence="1">LUD domain-containing protein</fullName>
    </recommendedName>
</protein>
<accession>A0A1Q8QQU8</accession>
<dbReference type="OrthoDB" id="9794157at2"/>
<dbReference type="PANTHER" id="PTHR43682">
    <property type="entry name" value="LACTATE UTILIZATION PROTEIN C"/>
    <property type="match status" value="1"/>
</dbReference>
<gene>
    <name evidence="2" type="ORF">DSOL_3421</name>
</gene>
<dbReference type="RefSeq" id="WP_075365905.1">
    <property type="nucleotide sequence ID" value="NZ_MLBF01000030.1"/>
</dbReference>
<dbReference type="EMBL" id="MLBF01000030">
    <property type="protein sequence ID" value="OLN29715.1"/>
    <property type="molecule type" value="Genomic_DNA"/>
</dbReference>